<dbReference type="InterPro" id="IPR016092">
    <property type="entry name" value="ATAP"/>
</dbReference>
<evidence type="ECO:0000259" key="6">
    <source>
        <dbReference type="Pfam" id="PF01521"/>
    </source>
</evidence>
<evidence type="ECO:0000313" key="7">
    <source>
        <dbReference type="EMBL" id="MBB3106500.1"/>
    </source>
</evidence>
<name>A0A839TBY1_9GAMM</name>
<keyword evidence="8" id="KW-1185">Reference proteome</keyword>
<keyword evidence="2 4" id="KW-0408">Iron</keyword>
<keyword evidence="1 4" id="KW-0479">Metal-binding</keyword>
<dbReference type="Proteomes" id="UP000588111">
    <property type="component" value="Unassembled WGS sequence"/>
</dbReference>
<dbReference type="PROSITE" id="PS01152">
    <property type="entry name" value="HESB"/>
    <property type="match status" value="1"/>
</dbReference>
<feature type="binding site" evidence="4">
    <location>
        <position position="120"/>
    </location>
    <ligand>
        <name>iron-sulfur cluster</name>
        <dbReference type="ChEBI" id="CHEBI:30408"/>
    </ligand>
</feature>
<dbReference type="FunFam" id="2.60.300.12:FF:000002">
    <property type="entry name" value="Iron-sulfur cluster insertion protein ErpA"/>
    <property type="match status" value="1"/>
</dbReference>
<dbReference type="InterPro" id="IPR035903">
    <property type="entry name" value="HesB-like_dom_sf"/>
</dbReference>
<dbReference type="NCBIfam" id="NF010147">
    <property type="entry name" value="PRK13623.1"/>
    <property type="match status" value="1"/>
</dbReference>
<dbReference type="AlphaFoldDB" id="A0A839TBY1"/>
<dbReference type="Pfam" id="PF01521">
    <property type="entry name" value="Fe-S_biosyn"/>
    <property type="match status" value="1"/>
</dbReference>
<gene>
    <name evidence="4" type="primary">erpA</name>
    <name evidence="7" type="ORF">FHS24_001001</name>
</gene>
<proteinExistence type="inferred from homology"/>
<accession>A0A839TBY1</accession>
<feature type="region of interest" description="Disordered" evidence="5">
    <location>
        <begin position="1"/>
        <end position="22"/>
    </location>
</feature>
<sequence length="126" mass="13506">MNESINQFNPSSSQPVDPTALSLTDSAAQKVRRLREEEGDSELMLRVYVTGGGCSGFSYGFRFDSDLGEDDANFDNGDVTLVVDSLSYQYLQGSTVDYTEGLEGARFVVANPNATTSCGCGSSFSI</sequence>
<dbReference type="InterPro" id="IPR017870">
    <property type="entry name" value="FeS_cluster_insertion_CS"/>
</dbReference>
<dbReference type="EMBL" id="JACHXL010000002">
    <property type="protein sequence ID" value="MBB3106500.1"/>
    <property type="molecule type" value="Genomic_DNA"/>
</dbReference>
<evidence type="ECO:0000313" key="8">
    <source>
        <dbReference type="Proteomes" id="UP000588111"/>
    </source>
</evidence>
<keyword evidence="3 4" id="KW-0411">Iron-sulfur</keyword>
<protein>
    <recommendedName>
        <fullName evidence="4">Iron-sulfur cluster insertion protein ErpA</fullName>
    </recommendedName>
</protein>
<organism evidence="7 8">
    <name type="scientific">Psychrobacter luti</name>
    <dbReference type="NCBI Taxonomy" id="198481"/>
    <lineage>
        <taxon>Bacteria</taxon>
        <taxon>Pseudomonadati</taxon>
        <taxon>Pseudomonadota</taxon>
        <taxon>Gammaproteobacteria</taxon>
        <taxon>Moraxellales</taxon>
        <taxon>Moraxellaceae</taxon>
        <taxon>Psychrobacter</taxon>
    </lineage>
</organism>
<feature type="binding site" evidence="4">
    <location>
        <position position="54"/>
    </location>
    <ligand>
        <name>iron-sulfur cluster</name>
        <dbReference type="ChEBI" id="CHEBI:30408"/>
    </ligand>
</feature>
<reference evidence="7 8" key="1">
    <citation type="submission" date="2020-08" db="EMBL/GenBank/DDBJ databases">
        <title>Genomic Encyclopedia of Type Strains, Phase III (KMG-III): the genomes of soil and plant-associated and newly described type strains.</title>
        <authorList>
            <person name="Whitman W."/>
        </authorList>
    </citation>
    <scope>NUCLEOTIDE SEQUENCE [LARGE SCALE GENOMIC DNA]</scope>
    <source>
        <strain evidence="7 8">CECT 5885</strain>
    </source>
</reference>
<dbReference type="SUPFAM" id="SSF89360">
    <property type="entry name" value="HesB-like domain"/>
    <property type="match status" value="1"/>
</dbReference>
<dbReference type="NCBIfam" id="TIGR00049">
    <property type="entry name" value="iron-sulfur cluster assembly accessory protein"/>
    <property type="match status" value="1"/>
</dbReference>
<dbReference type="Gene3D" id="2.60.300.12">
    <property type="entry name" value="HesB-like domain"/>
    <property type="match status" value="1"/>
</dbReference>
<dbReference type="GO" id="GO:0051537">
    <property type="term" value="F:2 iron, 2 sulfur cluster binding"/>
    <property type="evidence" value="ECO:0007669"/>
    <property type="project" value="UniProtKB-ARBA"/>
</dbReference>
<feature type="binding site" evidence="4">
    <location>
        <position position="118"/>
    </location>
    <ligand>
        <name>iron-sulfur cluster</name>
        <dbReference type="ChEBI" id="CHEBI:30408"/>
    </ligand>
</feature>
<evidence type="ECO:0000256" key="5">
    <source>
        <dbReference type="SAM" id="MobiDB-lite"/>
    </source>
</evidence>
<comment type="subunit">
    <text evidence="4">Homodimer.</text>
</comment>
<dbReference type="GO" id="GO:0005506">
    <property type="term" value="F:iron ion binding"/>
    <property type="evidence" value="ECO:0007669"/>
    <property type="project" value="UniProtKB-UniRule"/>
</dbReference>
<dbReference type="InterPro" id="IPR023063">
    <property type="entry name" value="ErpA_proteobact"/>
</dbReference>
<evidence type="ECO:0000256" key="2">
    <source>
        <dbReference type="ARBA" id="ARBA00023004"/>
    </source>
</evidence>
<dbReference type="RefSeq" id="WP_183619353.1">
    <property type="nucleotide sequence ID" value="NZ_CAJHAH010000001.1"/>
</dbReference>
<evidence type="ECO:0000256" key="3">
    <source>
        <dbReference type="ARBA" id="ARBA00023014"/>
    </source>
</evidence>
<dbReference type="HAMAP" id="MF_01380">
    <property type="entry name" value="Fe_S_insert_ErpA"/>
    <property type="match status" value="1"/>
</dbReference>
<dbReference type="PANTHER" id="PTHR43011">
    <property type="entry name" value="IRON-SULFUR CLUSTER ASSEMBLY 2 HOMOLOG, MITOCHONDRIAL"/>
    <property type="match status" value="1"/>
</dbReference>
<dbReference type="InterPro" id="IPR000361">
    <property type="entry name" value="ATAP_core_dom"/>
</dbReference>
<dbReference type="GO" id="GO:0016226">
    <property type="term" value="P:iron-sulfur cluster assembly"/>
    <property type="evidence" value="ECO:0007669"/>
    <property type="project" value="UniProtKB-UniRule"/>
</dbReference>
<evidence type="ECO:0000256" key="4">
    <source>
        <dbReference type="HAMAP-Rule" id="MF_01380"/>
    </source>
</evidence>
<feature type="domain" description="Core" evidence="6">
    <location>
        <begin position="21"/>
        <end position="121"/>
    </location>
</feature>
<comment type="similarity">
    <text evidence="4">Belongs to the HesB/IscA family.</text>
</comment>
<comment type="function">
    <text evidence="4">Required for insertion of 4Fe-4S clusters for at least IspG.</text>
</comment>
<dbReference type="PANTHER" id="PTHR43011:SF1">
    <property type="entry name" value="IRON-SULFUR CLUSTER ASSEMBLY 2 HOMOLOG, MITOCHONDRIAL"/>
    <property type="match status" value="1"/>
</dbReference>
<evidence type="ECO:0000256" key="1">
    <source>
        <dbReference type="ARBA" id="ARBA00022723"/>
    </source>
</evidence>
<comment type="cofactor">
    <cofactor evidence="4">
        <name>iron-sulfur cluster</name>
        <dbReference type="ChEBI" id="CHEBI:30408"/>
    </cofactor>
    <text evidence="4">Binds 1 iron-sulfur cluster per subunit.</text>
</comment>
<dbReference type="GO" id="GO:0051539">
    <property type="term" value="F:4 iron, 4 sulfur cluster binding"/>
    <property type="evidence" value="ECO:0007669"/>
    <property type="project" value="TreeGrafter"/>
</dbReference>
<comment type="caution">
    <text evidence="7">The sequence shown here is derived from an EMBL/GenBank/DDBJ whole genome shotgun (WGS) entry which is preliminary data.</text>
</comment>